<evidence type="ECO:0000256" key="1">
    <source>
        <dbReference type="SAM" id="Phobius"/>
    </source>
</evidence>
<keyword evidence="1" id="KW-1133">Transmembrane helix</keyword>
<reference evidence="2" key="2">
    <citation type="submission" date="2020-05" db="UniProtKB">
        <authorList>
            <consortium name="EnsemblMetazoa"/>
        </authorList>
    </citation>
    <scope>IDENTIFICATION</scope>
    <source>
        <strain evidence="2">IAEA</strain>
    </source>
</reference>
<dbReference type="Proteomes" id="UP000092460">
    <property type="component" value="Unassembled WGS sequence"/>
</dbReference>
<dbReference type="VEuPathDB" id="VectorBase:GPPI004743"/>
<organism evidence="2 3">
    <name type="scientific">Glossina palpalis gambiensis</name>
    <dbReference type="NCBI Taxonomy" id="67801"/>
    <lineage>
        <taxon>Eukaryota</taxon>
        <taxon>Metazoa</taxon>
        <taxon>Ecdysozoa</taxon>
        <taxon>Arthropoda</taxon>
        <taxon>Hexapoda</taxon>
        <taxon>Insecta</taxon>
        <taxon>Pterygota</taxon>
        <taxon>Neoptera</taxon>
        <taxon>Endopterygota</taxon>
        <taxon>Diptera</taxon>
        <taxon>Brachycera</taxon>
        <taxon>Muscomorpha</taxon>
        <taxon>Hippoboscoidea</taxon>
        <taxon>Glossinidae</taxon>
        <taxon>Glossina</taxon>
    </lineage>
</organism>
<evidence type="ECO:0000313" key="2">
    <source>
        <dbReference type="EnsemblMetazoa" id="GPPI004743-PA"/>
    </source>
</evidence>
<feature type="transmembrane region" description="Helical" evidence="1">
    <location>
        <begin position="173"/>
        <end position="190"/>
    </location>
</feature>
<sequence>MLSIALGLGKFKPIDELPTLLRFKGLTIEALDVFKLDSSSAIELESLRFDSHVPSKMLEWLNSWPPISIAKVKGSSIPRNNLNPFSYIVFISVTSSSIISTTVVLRLTVGLGSSWLDNVIRSIFVFLVTISVSEFWKKSSHFKMTPSTMSNSFRNFSSLHSVSASSDEMTTTPLLSISTSGLIILIVFLRTSSRNSLIRMRLVTTIPAVIAFVVAIAGIMFPAIDFTSNRDLRVISKI</sequence>
<dbReference type="AlphaFoldDB" id="A0A1B0AQB6"/>
<feature type="transmembrane region" description="Helical" evidence="1">
    <location>
        <begin position="119"/>
        <end position="136"/>
    </location>
</feature>
<keyword evidence="1" id="KW-0472">Membrane</keyword>
<feature type="transmembrane region" description="Helical" evidence="1">
    <location>
        <begin position="202"/>
        <end position="224"/>
    </location>
</feature>
<keyword evidence="3" id="KW-1185">Reference proteome</keyword>
<evidence type="ECO:0000313" key="3">
    <source>
        <dbReference type="Proteomes" id="UP000092460"/>
    </source>
</evidence>
<dbReference type="EnsemblMetazoa" id="GPPI004743-RA">
    <property type="protein sequence ID" value="GPPI004743-PA"/>
    <property type="gene ID" value="GPPI004743"/>
</dbReference>
<dbReference type="EMBL" id="JXJN01001782">
    <property type="status" value="NOT_ANNOTATED_CDS"/>
    <property type="molecule type" value="Genomic_DNA"/>
</dbReference>
<reference evidence="3" key="1">
    <citation type="submission" date="2015-01" db="EMBL/GenBank/DDBJ databases">
        <authorList>
            <person name="Aksoy S."/>
            <person name="Warren W."/>
            <person name="Wilson R.K."/>
        </authorList>
    </citation>
    <scope>NUCLEOTIDE SEQUENCE [LARGE SCALE GENOMIC DNA]</scope>
    <source>
        <strain evidence="3">IAEA</strain>
    </source>
</reference>
<proteinExistence type="predicted"/>
<protein>
    <submittedName>
        <fullName evidence="2">Uncharacterized protein</fullName>
    </submittedName>
</protein>
<accession>A0A1B0AQB6</accession>
<keyword evidence="1" id="KW-0812">Transmembrane</keyword>
<name>A0A1B0AQB6_9MUSC</name>
<feature type="transmembrane region" description="Helical" evidence="1">
    <location>
        <begin position="85"/>
        <end position="107"/>
    </location>
</feature>